<accession>A0AAC8UVV9</accession>
<dbReference type="SUPFAM" id="SSF90123">
    <property type="entry name" value="ABC transporter transmembrane region"/>
    <property type="match status" value="1"/>
</dbReference>
<dbReference type="SUPFAM" id="SSF52540">
    <property type="entry name" value="P-loop containing nucleoside triphosphate hydrolases"/>
    <property type="match status" value="1"/>
</dbReference>
<organism evidence="10 11">
    <name type="scientific">Levilactobacillus koreensis</name>
    <dbReference type="NCBI Taxonomy" id="637971"/>
    <lineage>
        <taxon>Bacteria</taxon>
        <taxon>Bacillati</taxon>
        <taxon>Bacillota</taxon>
        <taxon>Bacilli</taxon>
        <taxon>Lactobacillales</taxon>
        <taxon>Lactobacillaceae</taxon>
        <taxon>Levilactobacillus</taxon>
    </lineage>
</organism>
<protein>
    <recommendedName>
        <fullName evidence="12">ABC transporter ATP-binding protein</fullName>
    </recommendedName>
</protein>
<keyword evidence="6 7" id="KW-0472">Membrane</keyword>
<feature type="transmembrane region" description="Helical" evidence="7">
    <location>
        <begin position="155"/>
        <end position="182"/>
    </location>
</feature>
<evidence type="ECO:0000256" key="7">
    <source>
        <dbReference type="SAM" id="Phobius"/>
    </source>
</evidence>
<dbReference type="GO" id="GO:0016887">
    <property type="term" value="F:ATP hydrolysis activity"/>
    <property type="evidence" value="ECO:0007669"/>
    <property type="project" value="InterPro"/>
</dbReference>
<evidence type="ECO:0000259" key="8">
    <source>
        <dbReference type="PROSITE" id="PS50893"/>
    </source>
</evidence>
<feature type="transmembrane region" description="Helical" evidence="7">
    <location>
        <begin position="24"/>
        <end position="49"/>
    </location>
</feature>
<keyword evidence="11" id="KW-1185">Reference proteome</keyword>
<reference evidence="10 11" key="1">
    <citation type="submission" date="2015-07" db="EMBL/GenBank/DDBJ databases">
        <title>Lactobacillus korensis/26-25/ whole genome sequencing.</title>
        <authorList>
            <person name="Kim M.K."/>
            <person name="Im W.-T."/>
            <person name="Srinivasan S."/>
            <person name="Lee J.-J."/>
        </authorList>
    </citation>
    <scope>NUCLEOTIDE SEQUENCE [LARGE SCALE GENOMIC DNA]</scope>
    <source>
        <strain evidence="10 11">26-25</strain>
    </source>
</reference>
<dbReference type="Pfam" id="PF00005">
    <property type="entry name" value="ABC_tran"/>
    <property type="match status" value="1"/>
</dbReference>
<dbReference type="Gene3D" id="1.20.1560.10">
    <property type="entry name" value="ABC transporter type 1, transmembrane domain"/>
    <property type="match status" value="1"/>
</dbReference>
<dbReference type="Proteomes" id="UP000036000">
    <property type="component" value="Chromosome"/>
</dbReference>
<dbReference type="AlphaFoldDB" id="A0AAC8UVV9"/>
<evidence type="ECO:0000256" key="2">
    <source>
        <dbReference type="ARBA" id="ARBA00022692"/>
    </source>
</evidence>
<dbReference type="InterPro" id="IPR011527">
    <property type="entry name" value="ABC1_TM_dom"/>
</dbReference>
<dbReference type="InterPro" id="IPR003593">
    <property type="entry name" value="AAA+_ATPase"/>
</dbReference>
<evidence type="ECO:0000256" key="5">
    <source>
        <dbReference type="ARBA" id="ARBA00022989"/>
    </source>
</evidence>
<dbReference type="SMART" id="SM00382">
    <property type="entry name" value="AAA"/>
    <property type="match status" value="1"/>
</dbReference>
<dbReference type="InterPro" id="IPR039421">
    <property type="entry name" value="Type_1_exporter"/>
</dbReference>
<dbReference type="InterPro" id="IPR027417">
    <property type="entry name" value="P-loop_NTPase"/>
</dbReference>
<dbReference type="PANTHER" id="PTHR24221:SF646">
    <property type="entry name" value="HAEMOLYSIN SECRETION ATP-BINDING PROTEIN"/>
    <property type="match status" value="1"/>
</dbReference>
<evidence type="ECO:0000256" key="4">
    <source>
        <dbReference type="ARBA" id="ARBA00022840"/>
    </source>
</evidence>
<evidence type="ECO:0000256" key="1">
    <source>
        <dbReference type="ARBA" id="ARBA00004651"/>
    </source>
</evidence>
<proteinExistence type="predicted"/>
<dbReference type="InterPro" id="IPR003439">
    <property type="entry name" value="ABC_transporter-like_ATP-bd"/>
</dbReference>
<feature type="domain" description="ABC transmembrane type-1" evidence="9">
    <location>
        <begin position="138"/>
        <end position="309"/>
    </location>
</feature>
<evidence type="ECO:0000313" key="10">
    <source>
        <dbReference type="EMBL" id="AKP64612.1"/>
    </source>
</evidence>
<evidence type="ECO:0000313" key="11">
    <source>
        <dbReference type="Proteomes" id="UP000036000"/>
    </source>
</evidence>
<dbReference type="GO" id="GO:0005886">
    <property type="term" value="C:plasma membrane"/>
    <property type="evidence" value="ECO:0007669"/>
    <property type="project" value="UniProtKB-SubCell"/>
</dbReference>
<dbReference type="GO" id="GO:0005524">
    <property type="term" value="F:ATP binding"/>
    <property type="evidence" value="ECO:0007669"/>
    <property type="project" value="UniProtKB-KW"/>
</dbReference>
<feature type="transmembrane region" description="Helical" evidence="7">
    <location>
        <begin position="56"/>
        <end position="76"/>
    </location>
</feature>
<dbReference type="PROSITE" id="PS50929">
    <property type="entry name" value="ABC_TM1F"/>
    <property type="match status" value="1"/>
</dbReference>
<dbReference type="Gene3D" id="3.40.50.300">
    <property type="entry name" value="P-loop containing nucleotide triphosphate hydrolases"/>
    <property type="match status" value="1"/>
</dbReference>
<keyword evidence="2 7" id="KW-0812">Transmembrane</keyword>
<dbReference type="PROSITE" id="PS50893">
    <property type="entry name" value="ABC_TRANSPORTER_2"/>
    <property type="match status" value="1"/>
</dbReference>
<keyword evidence="4" id="KW-0067">ATP-binding</keyword>
<dbReference type="InterPro" id="IPR036640">
    <property type="entry name" value="ABC1_TM_sf"/>
</dbReference>
<dbReference type="PANTHER" id="PTHR24221">
    <property type="entry name" value="ATP-BINDING CASSETTE SUB-FAMILY B"/>
    <property type="match status" value="1"/>
</dbReference>
<dbReference type="GO" id="GO:0140359">
    <property type="term" value="F:ABC-type transporter activity"/>
    <property type="evidence" value="ECO:0007669"/>
    <property type="project" value="InterPro"/>
</dbReference>
<name>A0AAC8UVV9_9LACO</name>
<keyword evidence="5 7" id="KW-1133">Transmembrane helix</keyword>
<dbReference type="GO" id="GO:0034040">
    <property type="term" value="F:ATPase-coupled lipid transmembrane transporter activity"/>
    <property type="evidence" value="ECO:0007669"/>
    <property type="project" value="TreeGrafter"/>
</dbReference>
<gene>
    <name evidence="10" type="ORF">ABN16_06155</name>
</gene>
<dbReference type="EMBL" id="CP012033">
    <property type="protein sequence ID" value="AKP64612.1"/>
    <property type="molecule type" value="Genomic_DNA"/>
</dbReference>
<evidence type="ECO:0000259" key="9">
    <source>
        <dbReference type="PROSITE" id="PS50929"/>
    </source>
</evidence>
<comment type="subcellular location">
    <subcellularLocation>
        <location evidence="1">Cell membrane</location>
        <topology evidence="1">Multi-pass membrane protein</topology>
    </subcellularLocation>
</comment>
<feature type="transmembrane region" description="Helical" evidence="7">
    <location>
        <begin position="254"/>
        <end position="275"/>
    </location>
</feature>
<evidence type="ECO:0000256" key="6">
    <source>
        <dbReference type="ARBA" id="ARBA00023136"/>
    </source>
</evidence>
<feature type="domain" description="ABC transporter" evidence="8">
    <location>
        <begin position="341"/>
        <end position="573"/>
    </location>
</feature>
<sequence length="582" mass="66067">METFRNWKSVFRLFVITVKKSVAFGLWLGDIGCSTLFLILFTLLPAIIIQLTTSSLSTLIVAVFIGGMATVAYGLAALDTQIQSHLAKKTFLFRYQYLPKFAQDIFQWPQKTLDSVEGKTLIDQGYEAIYNGGNTGLEAILNRTFDFSRNLVQGMALLFIMGWANIRSVIWLLGLNVLALLLQRWRNNWFIKHKPERNRINTQVSNLVRTLMQRQNGKDIRLFHFDSVFTKYFQKFIHQLVDWQRKYVRISANINGVQVLLNTLGIAGALGWLIFTKSNISVIVTFMVAIQAFNGRLTTLFQDLTEISRNQVYVADLEKFLAVADQQRHSGKKQVTAIERITFDRVSYSVNDTEVIHDVSFSIGKGETVAIVGENGAGKTTLIKLMCGLYQPTRGEILVNDQPLREFDMDNYWRRVAVEFQDDILLHVTVAENVSGKPVAHTDRKRVVWALRQSGLANLNPDTIIGNELDSKGISLSGGQQQSLLFARVLYRKAEIVIFDEPTAALDPLAEQNFYDKFMATFNQQLNILISHRLGSTLRANQILVMQAGRIVQQGSHQALVKQKGLYQELWLAQKQLYQGKE</sequence>
<keyword evidence="3" id="KW-0547">Nucleotide-binding</keyword>
<evidence type="ECO:0008006" key="12">
    <source>
        <dbReference type="Google" id="ProtNLM"/>
    </source>
</evidence>
<dbReference type="KEGG" id="lko:ABN16_06155"/>
<evidence type="ECO:0000256" key="3">
    <source>
        <dbReference type="ARBA" id="ARBA00022741"/>
    </source>
</evidence>
<dbReference type="CDD" id="cd03228">
    <property type="entry name" value="ABCC_MRP_Like"/>
    <property type="match status" value="1"/>
</dbReference>